<accession>A0A1J7IDF5</accession>
<reference evidence="3 4" key="1">
    <citation type="submission" date="2016-10" db="EMBL/GenBank/DDBJ databases">
        <title>Draft genome sequence of Coniochaeta ligniaria NRRL30616, a lignocellulolytic fungus for bioabatement of inhibitors in plant biomass hydrolysates.</title>
        <authorList>
            <consortium name="DOE Joint Genome Institute"/>
            <person name="Jimenez D.J."/>
            <person name="Hector R.E."/>
            <person name="Riley R."/>
            <person name="Sun H."/>
            <person name="Grigoriev I.V."/>
            <person name="Van Elsas J.D."/>
            <person name="Nichols N.N."/>
        </authorList>
    </citation>
    <scope>NUCLEOTIDE SEQUENCE [LARGE SCALE GENOMIC DNA]</scope>
    <source>
        <strain evidence="3 4">NRRL 30616</strain>
    </source>
</reference>
<dbReference type="EMBL" id="KV875102">
    <property type="protein sequence ID" value="OIW25445.1"/>
    <property type="molecule type" value="Genomic_DNA"/>
</dbReference>
<dbReference type="PANTHER" id="PTHR43591">
    <property type="entry name" value="METHYLTRANSFERASE"/>
    <property type="match status" value="1"/>
</dbReference>
<feature type="compositionally biased region" description="Low complexity" evidence="2">
    <location>
        <begin position="80"/>
        <end position="92"/>
    </location>
</feature>
<dbReference type="CDD" id="cd02440">
    <property type="entry name" value="AdoMet_MTases"/>
    <property type="match status" value="1"/>
</dbReference>
<evidence type="ECO:0000256" key="2">
    <source>
        <dbReference type="SAM" id="MobiDB-lite"/>
    </source>
</evidence>
<dbReference type="GO" id="GO:0032259">
    <property type="term" value="P:methylation"/>
    <property type="evidence" value="ECO:0007669"/>
    <property type="project" value="UniProtKB-KW"/>
</dbReference>
<name>A0A1J7IDF5_9PEZI</name>
<evidence type="ECO:0000313" key="4">
    <source>
        <dbReference type="Proteomes" id="UP000182658"/>
    </source>
</evidence>
<dbReference type="AlphaFoldDB" id="A0A1J7IDF5"/>
<evidence type="ECO:0000313" key="3">
    <source>
        <dbReference type="EMBL" id="OIW25445.1"/>
    </source>
</evidence>
<sequence>MTDAAPVSTSPAKEATAGSPGSDRSPQPAQSPPKSPPKTSPTGVLDEAQDSTAAHEAETTIEADPFLARPAEDDDEAYGSDTASRGSTSISSSVRDYTFENNRRYHKFHEGRYHFPNDEPEQEREDMKHAMVVNLCNGRLHYAPLENPQTILDIGTGTGIWAIDMGDEYPEAEVIGIDLSPIQPAWVPPNVKFLVDDAETAWVYKPESFDYIHVRHMTSSIRDWPTLLSQAYTALKPGGWIELQELRFVLGCDDDTLKPDDPCAGFLNNVKEGLAQFGVNLLAMEKNPDNVREAGFVSVDEKVFKVPVGVWPRNPKMKTVGLYNRSIIYDGLQGITMGPFTRGLKWTPEEVEVYLVGIRKALMNSSVHSYLTFHVTIGQKPIS</sequence>
<comment type="similarity">
    <text evidence="1">Belongs to the methyltransferase superfamily. LaeA methyltransferase family.</text>
</comment>
<feature type="compositionally biased region" description="Pro residues" evidence="2">
    <location>
        <begin position="29"/>
        <end position="39"/>
    </location>
</feature>
<dbReference type="Pfam" id="PF13489">
    <property type="entry name" value="Methyltransf_23"/>
    <property type="match status" value="1"/>
</dbReference>
<gene>
    <name evidence="3" type="ORF">CONLIGDRAFT_657030</name>
</gene>
<dbReference type="STRING" id="1408157.A0A1J7IDF5"/>
<organism evidence="3 4">
    <name type="scientific">Coniochaeta ligniaria NRRL 30616</name>
    <dbReference type="NCBI Taxonomy" id="1408157"/>
    <lineage>
        <taxon>Eukaryota</taxon>
        <taxon>Fungi</taxon>
        <taxon>Dikarya</taxon>
        <taxon>Ascomycota</taxon>
        <taxon>Pezizomycotina</taxon>
        <taxon>Sordariomycetes</taxon>
        <taxon>Sordariomycetidae</taxon>
        <taxon>Coniochaetales</taxon>
        <taxon>Coniochaetaceae</taxon>
        <taxon>Coniochaeta</taxon>
    </lineage>
</organism>
<evidence type="ECO:0000256" key="1">
    <source>
        <dbReference type="ARBA" id="ARBA00038158"/>
    </source>
</evidence>
<dbReference type="Gene3D" id="3.40.50.150">
    <property type="entry name" value="Vaccinia Virus protein VP39"/>
    <property type="match status" value="1"/>
</dbReference>
<dbReference type="Proteomes" id="UP000182658">
    <property type="component" value="Unassembled WGS sequence"/>
</dbReference>
<keyword evidence="4" id="KW-1185">Reference proteome</keyword>
<feature type="region of interest" description="Disordered" evidence="2">
    <location>
        <begin position="1"/>
        <end position="92"/>
    </location>
</feature>
<dbReference type="GO" id="GO:0008168">
    <property type="term" value="F:methyltransferase activity"/>
    <property type="evidence" value="ECO:0007669"/>
    <property type="project" value="UniProtKB-KW"/>
</dbReference>
<protein>
    <submittedName>
        <fullName evidence="3">S-adenosyl-L-methionine-dependent methyltransferase</fullName>
    </submittedName>
</protein>
<dbReference type="OrthoDB" id="184880at2759"/>
<proteinExistence type="inferred from homology"/>
<dbReference type="InParanoid" id="A0A1J7IDF5"/>
<keyword evidence="3" id="KW-0489">Methyltransferase</keyword>
<dbReference type="InterPro" id="IPR029063">
    <property type="entry name" value="SAM-dependent_MTases_sf"/>
</dbReference>
<dbReference type="PANTHER" id="PTHR43591:SF10">
    <property type="entry name" value="ABC TRANSMEMBRANE TYPE-1 DOMAIN-CONTAINING PROTEIN-RELATED"/>
    <property type="match status" value="1"/>
</dbReference>
<keyword evidence="3" id="KW-0808">Transferase</keyword>
<dbReference type="SUPFAM" id="SSF53335">
    <property type="entry name" value="S-adenosyl-L-methionine-dependent methyltransferases"/>
    <property type="match status" value="1"/>
</dbReference>